<dbReference type="Gene3D" id="2.60.120.10">
    <property type="entry name" value="Jelly Rolls"/>
    <property type="match status" value="1"/>
</dbReference>
<sequence>MEMENTGWDPSQLRKCNLQFDEIPRLHYSDPMVDELMSENKPVVVLGSQLARSAEKWDLDYLERHMGDADFTVFLSKNHKFKYYDDKKVTHSEDFIAPTKN</sequence>
<reference evidence="1 2" key="1">
    <citation type="journal article" date="2024" name="Insects">
        <title>An Improved Chromosome-Level Genome Assembly of the Firefly Pyrocoelia pectoralis.</title>
        <authorList>
            <person name="Fu X."/>
            <person name="Meyer-Rochow V.B."/>
            <person name="Ballantyne L."/>
            <person name="Zhu X."/>
        </authorList>
    </citation>
    <scope>NUCLEOTIDE SEQUENCE [LARGE SCALE GENOMIC DNA]</scope>
    <source>
        <strain evidence="1">XCY_ONT2</strain>
    </source>
</reference>
<proteinExistence type="predicted"/>
<dbReference type="AlphaFoldDB" id="A0AAN7V7Z0"/>
<evidence type="ECO:0000313" key="1">
    <source>
        <dbReference type="EMBL" id="KAK5640653.1"/>
    </source>
</evidence>
<accession>A0AAN7V7Z0</accession>
<name>A0AAN7V7Z0_9COLE</name>
<dbReference type="EMBL" id="JAVRBK010000008">
    <property type="protein sequence ID" value="KAK5640653.1"/>
    <property type="molecule type" value="Genomic_DNA"/>
</dbReference>
<evidence type="ECO:0000313" key="2">
    <source>
        <dbReference type="Proteomes" id="UP001329430"/>
    </source>
</evidence>
<dbReference type="InterPro" id="IPR014710">
    <property type="entry name" value="RmlC-like_jellyroll"/>
</dbReference>
<dbReference type="SUPFAM" id="SSF51197">
    <property type="entry name" value="Clavaminate synthase-like"/>
    <property type="match status" value="1"/>
</dbReference>
<protein>
    <submittedName>
        <fullName evidence="1">Uncharacterized protein</fullName>
    </submittedName>
</protein>
<keyword evidence="2" id="KW-1185">Reference proteome</keyword>
<dbReference type="Proteomes" id="UP001329430">
    <property type="component" value="Chromosome 8"/>
</dbReference>
<comment type="caution">
    <text evidence="1">The sequence shown here is derived from an EMBL/GenBank/DDBJ whole genome shotgun (WGS) entry which is preliminary data.</text>
</comment>
<organism evidence="1 2">
    <name type="scientific">Pyrocoelia pectoralis</name>
    <dbReference type="NCBI Taxonomy" id="417401"/>
    <lineage>
        <taxon>Eukaryota</taxon>
        <taxon>Metazoa</taxon>
        <taxon>Ecdysozoa</taxon>
        <taxon>Arthropoda</taxon>
        <taxon>Hexapoda</taxon>
        <taxon>Insecta</taxon>
        <taxon>Pterygota</taxon>
        <taxon>Neoptera</taxon>
        <taxon>Endopterygota</taxon>
        <taxon>Coleoptera</taxon>
        <taxon>Polyphaga</taxon>
        <taxon>Elateriformia</taxon>
        <taxon>Elateroidea</taxon>
        <taxon>Lampyridae</taxon>
        <taxon>Lampyrinae</taxon>
        <taxon>Pyrocoelia</taxon>
    </lineage>
</organism>
<gene>
    <name evidence="1" type="ORF">RI129_011464</name>
</gene>